<organism evidence="2 3">
    <name type="scientific">Byssothecium circinans</name>
    <dbReference type="NCBI Taxonomy" id="147558"/>
    <lineage>
        <taxon>Eukaryota</taxon>
        <taxon>Fungi</taxon>
        <taxon>Dikarya</taxon>
        <taxon>Ascomycota</taxon>
        <taxon>Pezizomycotina</taxon>
        <taxon>Dothideomycetes</taxon>
        <taxon>Pleosporomycetidae</taxon>
        <taxon>Pleosporales</taxon>
        <taxon>Massarineae</taxon>
        <taxon>Massarinaceae</taxon>
        <taxon>Byssothecium</taxon>
    </lineage>
</organism>
<dbReference type="PANTHER" id="PTHR38848:SF3">
    <property type="entry name" value="G-PROTEIN COUPLED RECEPTORS FAMILY 3 PROFILE DOMAIN-CONTAINING PROTEIN"/>
    <property type="match status" value="1"/>
</dbReference>
<reference evidence="2" key="1">
    <citation type="journal article" date="2020" name="Stud. Mycol.">
        <title>101 Dothideomycetes genomes: a test case for predicting lifestyles and emergence of pathogens.</title>
        <authorList>
            <person name="Haridas S."/>
            <person name="Albert R."/>
            <person name="Binder M."/>
            <person name="Bloem J."/>
            <person name="Labutti K."/>
            <person name="Salamov A."/>
            <person name="Andreopoulos B."/>
            <person name="Baker S."/>
            <person name="Barry K."/>
            <person name="Bills G."/>
            <person name="Bluhm B."/>
            <person name="Cannon C."/>
            <person name="Castanera R."/>
            <person name="Culley D."/>
            <person name="Daum C."/>
            <person name="Ezra D."/>
            <person name="Gonzalez J."/>
            <person name="Henrissat B."/>
            <person name="Kuo A."/>
            <person name="Liang C."/>
            <person name="Lipzen A."/>
            <person name="Lutzoni F."/>
            <person name="Magnuson J."/>
            <person name="Mondo S."/>
            <person name="Nolan M."/>
            <person name="Ohm R."/>
            <person name="Pangilinan J."/>
            <person name="Park H.-J."/>
            <person name="Ramirez L."/>
            <person name="Alfaro M."/>
            <person name="Sun H."/>
            <person name="Tritt A."/>
            <person name="Yoshinaga Y."/>
            <person name="Zwiers L.-H."/>
            <person name="Turgeon B."/>
            <person name="Goodwin S."/>
            <person name="Spatafora J."/>
            <person name="Crous P."/>
            <person name="Grigoriev I."/>
        </authorList>
    </citation>
    <scope>NUCLEOTIDE SEQUENCE</scope>
    <source>
        <strain evidence="2">CBS 675.92</strain>
    </source>
</reference>
<dbReference type="EMBL" id="ML976980">
    <property type="protein sequence ID" value="KAF1961780.1"/>
    <property type="molecule type" value="Genomic_DNA"/>
</dbReference>
<keyword evidence="1" id="KW-1133">Transmembrane helix</keyword>
<dbReference type="Proteomes" id="UP000800035">
    <property type="component" value="Unassembled WGS sequence"/>
</dbReference>
<keyword evidence="1" id="KW-0472">Membrane</keyword>
<dbReference type="PANTHER" id="PTHR38848">
    <property type="entry name" value="G-PROTEIN COUPLED RECEPTORS FAMILY 3 PROFILE DOMAIN-CONTAINING PROTEIN"/>
    <property type="match status" value="1"/>
</dbReference>
<gene>
    <name evidence="2" type="ORF">CC80DRAFT_574409</name>
</gene>
<feature type="transmembrane region" description="Helical" evidence="1">
    <location>
        <begin position="12"/>
        <end position="29"/>
    </location>
</feature>
<proteinExistence type="predicted"/>
<feature type="transmembrane region" description="Helical" evidence="1">
    <location>
        <begin position="50"/>
        <end position="70"/>
    </location>
</feature>
<feature type="transmembrane region" description="Helical" evidence="1">
    <location>
        <begin position="82"/>
        <end position="105"/>
    </location>
</feature>
<keyword evidence="3" id="KW-1185">Reference proteome</keyword>
<evidence type="ECO:0000256" key="1">
    <source>
        <dbReference type="SAM" id="Phobius"/>
    </source>
</evidence>
<evidence type="ECO:0000313" key="3">
    <source>
        <dbReference type="Proteomes" id="UP000800035"/>
    </source>
</evidence>
<dbReference type="AlphaFoldDB" id="A0A6A5UBT2"/>
<keyword evidence="1" id="KW-0812">Transmembrane</keyword>
<name>A0A6A5UBT2_9PLEO</name>
<sequence length="259" mass="28417">MASVKISNSLKIHRQVLALCFVYMFLLAMREGYGYDRIGKRSKARVMKGLILAQFVVGTAYVVAVGFIEIGFGLETDAECHVAIRVCIAMYLLDGISPIPCRLVLIMRRYLFLLERVHIVGGPFIGRFRDPVWIVRVIVTLVGLGGRVGYECIAPRAELNHETGRCAIAIAPDAVIGVVTLDTLMAASLTAIFVGLLRPFLKSAAVQPQEGEDRRRASIMAIVGHKGKKAEASAKERLKVMIWRNVIGPSVVLANTLIN</sequence>
<accession>A0A6A5UBT2</accession>
<evidence type="ECO:0000313" key="2">
    <source>
        <dbReference type="EMBL" id="KAF1961780.1"/>
    </source>
</evidence>
<dbReference type="OrthoDB" id="3210850at2759"/>
<protein>
    <submittedName>
        <fullName evidence="2">Uncharacterized protein</fullName>
    </submittedName>
</protein>